<organism evidence="1 2">
    <name type="scientific">Spirosoma terrae</name>
    <dbReference type="NCBI Taxonomy" id="1968276"/>
    <lineage>
        <taxon>Bacteria</taxon>
        <taxon>Pseudomonadati</taxon>
        <taxon>Bacteroidota</taxon>
        <taxon>Cytophagia</taxon>
        <taxon>Cytophagales</taxon>
        <taxon>Cytophagaceae</taxon>
        <taxon>Spirosoma</taxon>
    </lineage>
</organism>
<keyword evidence="2" id="KW-1185">Reference proteome</keyword>
<reference evidence="1 2" key="1">
    <citation type="submission" date="2020-02" db="EMBL/GenBank/DDBJ databases">
        <title>Draft genome sequence of two Spirosoma agri KCTC 52727 and Spirosoma terrae KCTC 52035.</title>
        <authorList>
            <person name="Rojas J."/>
            <person name="Ambika Manirajan B."/>
            <person name="Suarez C."/>
            <person name="Ratering S."/>
            <person name="Schnell S."/>
        </authorList>
    </citation>
    <scope>NUCLEOTIDE SEQUENCE [LARGE SCALE GENOMIC DNA]</scope>
    <source>
        <strain evidence="1 2">KCTC 52035</strain>
    </source>
</reference>
<dbReference type="RefSeq" id="WP_163954875.1">
    <property type="nucleotide sequence ID" value="NZ_JAAFZH010000020.1"/>
</dbReference>
<accession>A0A6L9LP87</accession>
<proteinExistence type="predicted"/>
<dbReference type="EMBL" id="JAAFZH010000020">
    <property type="protein sequence ID" value="NDU98739.1"/>
    <property type="molecule type" value="Genomic_DNA"/>
</dbReference>
<evidence type="ECO:0008006" key="3">
    <source>
        <dbReference type="Google" id="ProtNLM"/>
    </source>
</evidence>
<gene>
    <name evidence="1" type="ORF">GK108_27895</name>
</gene>
<protein>
    <recommendedName>
        <fullName evidence="3">Bacteriocin</fullName>
    </recommendedName>
</protein>
<comment type="caution">
    <text evidence="1">The sequence shown here is derived from an EMBL/GenBank/DDBJ whole genome shotgun (WGS) entry which is preliminary data.</text>
</comment>
<dbReference type="AlphaFoldDB" id="A0A6L9LP87"/>
<evidence type="ECO:0000313" key="1">
    <source>
        <dbReference type="EMBL" id="NDU98739.1"/>
    </source>
</evidence>
<evidence type="ECO:0000313" key="2">
    <source>
        <dbReference type="Proteomes" id="UP000474175"/>
    </source>
</evidence>
<sequence length="80" mass="8244">MKTFDFATLGVEELTNQEMINNQGGGDTTSIGNIGSILVADLVNVSGNSVLNGDSALFSGNSTSVNPITNLLFGFSSNQS</sequence>
<name>A0A6L9LP87_9BACT</name>
<dbReference type="Proteomes" id="UP000474175">
    <property type="component" value="Unassembled WGS sequence"/>
</dbReference>